<keyword evidence="3" id="KW-1003">Cell membrane</keyword>
<comment type="similarity">
    <text evidence="7">Belongs to the binding-protein-dependent transport system permease family.</text>
</comment>
<dbReference type="InterPro" id="IPR035906">
    <property type="entry name" value="MetI-like_sf"/>
</dbReference>
<keyword evidence="5 7" id="KW-1133">Transmembrane helix</keyword>
<keyword evidence="10" id="KW-1185">Reference proteome</keyword>
<dbReference type="InterPro" id="IPR050809">
    <property type="entry name" value="UgpAE/MalFG_permease"/>
</dbReference>
<evidence type="ECO:0000256" key="4">
    <source>
        <dbReference type="ARBA" id="ARBA00022692"/>
    </source>
</evidence>
<reference evidence="10" key="1">
    <citation type="journal article" date="2013" name="Genome Announc.">
        <title>Whole-Genome Sequencing of Lactobacillus shenzhenensis Strain LY-73T.</title>
        <authorList>
            <person name="Lin Z."/>
            <person name="Liu Z."/>
            <person name="Yang R."/>
            <person name="Zou Y."/>
            <person name="Wan D."/>
            <person name="Chen J."/>
            <person name="Guo M."/>
            <person name="Zhao J."/>
            <person name="Fang C."/>
            <person name="Yang R."/>
            <person name="Liu F."/>
        </authorList>
    </citation>
    <scope>NUCLEOTIDE SEQUENCE [LARGE SCALE GENOMIC DNA]</scope>
    <source>
        <strain evidence="10">LY-73</strain>
    </source>
</reference>
<feature type="transmembrane region" description="Helical" evidence="7">
    <location>
        <begin position="231"/>
        <end position="254"/>
    </location>
</feature>
<keyword evidence="2 7" id="KW-0813">Transport</keyword>
<evidence type="ECO:0000313" key="9">
    <source>
        <dbReference type="EMBL" id="ERL64767.1"/>
    </source>
</evidence>
<organism evidence="9 10">
    <name type="scientific">Schleiferilactobacillus shenzhenensis LY-73</name>
    <dbReference type="NCBI Taxonomy" id="1231336"/>
    <lineage>
        <taxon>Bacteria</taxon>
        <taxon>Bacillati</taxon>
        <taxon>Bacillota</taxon>
        <taxon>Bacilli</taxon>
        <taxon>Lactobacillales</taxon>
        <taxon>Lactobacillaceae</taxon>
        <taxon>Schleiferilactobacillus</taxon>
    </lineage>
</organism>
<accession>U4TTI9</accession>
<evidence type="ECO:0000256" key="3">
    <source>
        <dbReference type="ARBA" id="ARBA00022475"/>
    </source>
</evidence>
<dbReference type="SUPFAM" id="SSF161098">
    <property type="entry name" value="MetI-like"/>
    <property type="match status" value="1"/>
</dbReference>
<evidence type="ECO:0000313" key="10">
    <source>
        <dbReference type="Proteomes" id="UP000030647"/>
    </source>
</evidence>
<evidence type="ECO:0000256" key="7">
    <source>
        <dbReference type="RuleBase" id="RU363032"/>
    </source>
</evidence>
<evidence type="ECO:0000256" key="5">
    <source>
        <dbReference type="ARBA" id="ARBA00022989"/>
    </source>
</evidence>
<dbReference type="Gene3D" id="1.10.3720.10">
    <property type="entry name" value="MetI-like"/>
    <property type="match status" value="1"/>
</dbReference>
<keyword evidence="6 7" id="KW-0472">Membrane</keyword>
<sequence>MAFQDFIPAQGFLHSQWVGFAHFQYMFSLPDSFQIFRNTIVIAVGKIILGTLAPIIFALLLNEVRVKWFKETIQTIVYLPNFLSWVVLGAVFTMILSDGGMVNQFLGLFGIKPISFLASNTWFQPLMIITDVWKGYGYGTIIYLAAMTAINPDLYESAALDGANRWQNIIHITLPSIVPMIILVATLSLGNILNAGFDQIFNLYNPVVYPTGDIIDTYVYRMGLRGAQYSFGAAVGLLKSVISLVLIVFSYKLAKKYAHYTLF</sequence>
<gene>
    <name evidence="9" type="primary">yteP</name>
    <name evidence="9" type="ORF">L248_0544</name>
</gene>
<dbReference type="PROSITE" id="PS50928">
    <property type="entry name" value="ABC_TM1"/>
    <property type="match status" value="1"/>
</dbReference>
<dbReference type="PANTHER" id="PTHR43227">
    <property type="entry name" value="BLL4140 PROTEIN"/>
    <property type="match status" value="1"/>
</dbReference>
<feature type="transmembrane region" description="Helical" evidence="7">
    <location>
        <begin position="172"/>
        <end position="193"/>
    </location>
</feature>
<evidence type="ECO:0000256" key="2">
    <source>
        <dbReference type="ARBA" id="ARBA00022448"/>
    </source>
</evidence>
<evidence type="ECO:0000256" key="1">
    <source>
        <dbReference type="ARBA" id="ARBA00004651"/>
    </source>
</evidence>
<comment type="subcellular location">
    <subcellularLocation>
        <location evidence="1 7">Cell membrane</location>
        <topology evidence="1 7">Multi-pass membrane protein</topology>
    </subcellularLocation>
</comment>
<proteinExistence type="inferred from homology"/>
<dbReference type="STRING" id="1231336.L248_0544"/>
<dbReference type="CDD" id="cd06261">
    <property type="entry name" value="TM_PBP2"/>
    <property type="match status" value="1"/>
</dbReference>
<dbReference type="EMBL" id="KI271592">
    <property type="protein sequence ID" value="ERL64767.1"/>
    <property type="molecule type" value="Genomic_DNA"/>
</dbReference>
<dbReference type="PANTHER" id="PTHR43227:SF11">
    <property type="entry name" value="BLL4140 PROTEIN"/>
    <property type="match status" value="1"/>
</dbReference>
<dbReference type="Proteomes" id="UP000030647">
    <property type="component" value="Unassembled WGS sequence"/>
</dbReference>
<feature type="transmembrane region" description="Helical" evidence="7">
    <location>
        <begin position="135"/>
        <end position="152"/>
    </location>
</feature>
<dbReference type="GO" id="GO:0055085">
    <property type="term" value="P:transmembrane transport"/>
    <property type="evidence" value="ECO:0007669"/>
    <property type="project" value="InterPro"/>
</dbReference>
<feature type="transmembrane region" description="Helical" evidence="7">
    <location>
        <begin position="102"/>
        <end position="123"/>
    </location>
</feature>
<dbReference type="InterPro" id="IPR000515">
    <property type="entry name" value="MetI-like"/>
</dbReference>
<dbReference type="eggNOG" id="COG4209">
    <property type="taxonomic scope" value="Bacteria"/>
</dbReference>
<evidence type="ECO:0000256" key="6">
    <source>
        <dbReference type="ARBA" id="ARBA00023136"/>
    </source>
</evidence>
<feature type="transmembrane region" description="Helical" evidence="7">
    <location>
        <begin position="73"/>
        <end position="96"/>
    </location>
</feature>
<dbReference type="GO" id="GO:0005886">
    <property type="term" value="C:plasma membrane"/>
    <property type="evidence" value="ECO:0007669"/>
    <property type="project" value="UniProtKB-SubCell"/>
</dbReference>
<dbReference type="AlphaFoldDB" id="U4TTI9"/>
<name>U4TTI9_9LACO</name>
<evidence type="ECO:0000259" key="8">
    <source>
        <dbReference type="PROSITE" id="PS50928"/>
    </source>
</evidence>
<dbReference type="Pfam" id="PF00528">
    <property type="entry name" value="BPD_transp_1"/>
    <property type="match status" value="1"/>
</dbReference>
<keyword evidence="4 7" id="KW-0812">Transmembrane</keyword>
<protein>
    <submittedName>
        <fullName evidence="9">YteP</fullName>
    </submittedName>
</protein>
<feature type="domain" description="ABC transmembrane type-1" evidence="8">
    <location>
        <begin position="36"/>
        <end position="250"/>
    </location>
</feature>
<dbReference type="HOGENOM" id="CLU_016047_0_1_9"/>
<feature type="transmembrane region" description="Helical" evidence="7">
    <location>
        <begin position="35"/>
        <end position="61"/>
    </location>
</feature>